<feature type="region of interest" description="Disordered" evidence="2">
    <location>
        <begin position="3471"/>
        <end position="3506"/>
    </location>
</feature>
<dbReference type="GeneID" id="76463787"/>
<dbReference type="InterPro" id="IPR028059">
    <property type="entry name" value="SWM_rpt"/>
</dbReference>
<feature type="region of interest" description="Disordered" evidence="2">
    <location>
        <begin position="3251"/>
        <end position="3271"/>
    </location>
</feature>
<feature type="compositionally biased region" description="Low complexity" evidence="2">
    <location>
        <begin position="4214"/>
        <end position="4227"/>
    </location>
</feature>
<feature type="region of interest" description="Disordered" evidence="2">
    <location>
        <begin position="4210"/>
        <end position="4272"/>
    </location>
</feature>
<feature type="region of interest" description="Disordered" evidence="2">
    <location>
        <begin position="733"/>
        <end position="767"/>
    </location>
</feature>
<feature type="region of interest" description="Disordered" evidence="2">
    <location>
        <begin position="2888"/>
        <end position="2909"/>
    </location>
</feature>
<feature type="region of interest" description="Disordered" evidence="2">
    <location>
        <begin position="3726"/>
        <end position="3745"/>
    </location>
</feature>
<feature type="region of interest" description="Disordered" evidence="2">
    <location>
        <begin position="3850"/>
        <end position="3875"/>
    </location>
</feature>
<dbReference type="Pfam" id="PF13753">
    <property type="entry name" value="SWM_repeat"/>
    <property type="match status" value="35"/>
</dbReference>
<feature type="compositionally biased region" description="Polar residues" evidence="2">
    <location>
        <begin position="3022"/>
        <end position="3034"/>
    </location>
</feature>
<evidence type="ECO:0000256" key="1">
    <source>
        <dbReference type="ARBA" id="ARBA00022729"/>
    </source>
</evidence>
<evidence type="ECO:0000256" key="2">
    <source>
        <dbReference type="SAM" id="MobiDB-lite"/>
    </source>
</evidence>
<feature type="region of interest" description="Disordered" evidence="2">
    <location>
        <begin position="2434"/>
        <end position="2459"/>
    </location>
</feature>
<protein>
    <submittedName>
        <fullName evidence="3">Outer membrane protein</fullName>
    </submittedName>
</protein>
<dbReference type="OrthoDB" id="8801596at2"/>
<feature type="compositionally biased region" description="Basic and acidic residues" evidence="2">
    <location>
        <begin position="4228"/>
        <end position="4237"/>
    </location>
</feature>
<accession>A1WSS6</accession>
<feature type="compositionally biased region" description="Polar residues" evidence="2">
    <location>
        <begin position="3492"/>
        <end position="3506"/>
    </location>
</feature>
<feature type="compositionally biased region" description="Polar residues" evidence="2">
    <location>
        <begin position="3472"/>
        <end position="3484"/>
    </location>
</feature>
<dbReference type="NCBIfam" id="TIGR02059">
    <property type="entry name" value="swm_rep_I"/>
    <property type="match status" value="35"/>
</dbReference>
<feature type="compositionally biased region" description="Polar residues" evidence="2">
    <location>
        <begin position="3255"/>
        <end position="3271"/>
    </location>
</feature>
<dbReference type="eggNOG" id="COG2373">
    <property type="taxonomic scope" value="Bacteria"/>
</dbReference>
<feature type="region of interest" description="Disordered" evidence="2">
    <location>
        <begin position="3010"/>
        <end position="3044"/>
    </location>
</feature>
<dbReference type="InterPro" id="IPR011801">
    <property type="entry name" value="Swm_rep_I_cyn"/>
</dbReference>
<proteinExistence type="predicted"/>
<organism evidence="3 4">
    <name type="scientific">Verminephrobacter eiseniae (strain EF01-2)</name>
    <dbReference type="NCBI Taxonomy" id="391735"/>
    <lineage>
        <taxon>Bacteria</taxon>
        <taxon>Pseudomonadati</taxon>
        <taxon>Pseudomonadota</taxon>
        <taxon>Betaproteobacteria</taxon>
        <taxon>Burkholderiales</taxon>
        <taxon>Comamonadaceae</taxon>
        <taxon>Verminephrobacter</taxon>
    </lineage>
</organism>
<evidence type="ECO:0000313" key="3">
    <source>
        <dbReference type="EMBL" id="ABM60683.1"/>
    </source>
</evidence>
<dbReference type="Gene3D" id="2.60.40.1220">
    <property type="match status" value="6"/>
</dbReference>
<name>A1WSS6_VEREI</name>
<keyword evidence="1" id="KW-0732">Signal</keyword>
<dbReference type="KEGG" id="vei:Veis_4997"/>
<feature type="compositionally biased region" description="Polar residues" evidence="2">
    <location>
        <begin position="3617"/>
        <end position="3632"/>
    </location>
</feature>
<dbReference type="EMBL" id="CP000542">
    <property type="protein sequence ID" value="ABM60683.1"/>
    <property type="molecule type" value="Genomic_DNA"/>
</dbReference>
<evidence type="ECO:0000313" key="4">
    <source>
        <dbReference type="Proteomes" id="UP000000374"/>
    </source>
</evidence>
<dbReference type="STRING" id="391735.Veis_4997"/>
<feature type="region of interest" description="Disordered" evidence="2">
    <location>
        <begin position="3380"/>
        <end position="3403"/>
    </location>
</feature>
<dbReference type="eggNOG" id="COG1345">
    <property type="taxonomic scope" value="Bacteria"/>
</dbReference>
<dbReference type="InterPro" id="IPR053784">
    <property type="entry name" value="Choice_anch_U_dom"/>
</dbReference>
<dbReference type="HOGENOM" id="CLU_224240_0_0_4"/>
<feature type="compositionally biased region" description="Polar residues" evidence="2">
    <location>
        <begin position="733"/>
        <end position="750"/>
    </location>
</feature>
<reference evidence="4" key="1">
    <citation type="submission" date="2006-12" db="EMBL/GenBank/DDBJ databases">
        <title>Complete sequence of chromosome 1 of Verminephrobacter eiseniae EF01-2.</title>
        <authorList>
            <person name="Copeland A."/>
            <person name="Lucas S."/>
            <person name="Lapidus A."/>
            <person name="Barry K."/>
            <person name="Detter J.C."/>
            <person name="Glavina del Rio T."/>
            <person name="Dalin E."/>
            <person name="Tice H."/>
            <person name="Pitluck S."/>
            <person name="Chertkov O."/>
            <person name="Brettin T."/>
            <person name="Bruce D."/>
            <person name="Han C."/>
            <person name="Tapia R."/>
            <person name="Gilna P."/>
            <person name="Schmutz J."/>
            <person name="Larimer F."/>
            <person name="Land M."/>
            <person name="Hauser L."/>
            <person name="Kyrpides N."/>
            <person name="Kim E."/>
            <person name="Stahl D."/>
            <person name="Richardson P."/>
        </authorList>
    </citation>
    <scope>NUCLEOTIDE SEQUENCE [LARGE SCALE GENOMIC DNA]</scope>
    <source>
        <strain evidence="4">EF01-2</strain>
    </source>
</reference>
<dbReference type="NCBIfam" id="NF041766">
    <property type="entry name" value="choice_anch_U"/>
    <property type="match status" value="1"/>
</dbReference>
<dbReference type="Proteomes" id="UP000000374">
    <property type="component" value="Chromosome"/>
</dbReference>
<feature type="compositionally biased region" description="Polar residues" evidence="2">
    <location>
        <begin position="3850"/>
        <end position="3870"/>
    </location>
</feature>
<feature type="region of interest" description="Disordered" evidence="2">
    <location>
        <begin position="3599"/>
        <end position="3632"/>
    </location>
</feature>
<keyword evidence="4" id="KW-1185">Reference proteome</keyword>
<feature type="compositionally biased region" description="Low complexity" evidence="2">
    <location>
        <begin position="3607"/>
        <end position="3616"/>
    </location>
</feature>
<sequence length="4428" mass="451883">MSSLTNISLNNGNATLKTGYSYTVTLTFDSRVGGVTAANVVVPPGTMLTTPTASGPDSNGRSTTWQFELTPPANTERTNDTLGMSLTGVTDQNGSVPTNNAASVTYTVDTIKPTLQSAKVTGNQLVLTYNENLDTSAANAPLADRFVVTADDKSVLANGTRINVTGSPVVNGRTVTLTLASAVASGQQVKVSYRDSAPGDDTRAIQDTAGNDAASFSNQVATNETPPVIRSATVNGTQLVLSYTTLSGLDAVHPPPASAFAVTSAGTTTPIGVSNVSVDAVNNTVTLTLNRPVANGETVSVNYTRPATGDNVIQDAAGNDAANIQNRAVTNETPPVCTSATVTGNQLVLRYDTDNLDETEAGRPSAGAFEVLIDGTTRASVQVVTVNSANKTVTLTLDRTVTQGQKVTVAYTDPTNGNDPRAVQDAAGNDAASFSARPVTNDTTAPVLAEATVDRNQLVLRYTENDRLDTVNTAPATAFTVTAGGQPVTVSSVLVDATAKTVTLTLASNVAANQAVTVAYHAPTTGNNAIQDAAGNDAANFEARAVDNITTRFACTKAEVDRDKLVLSFPQGTELDAIKPIATAFALSSSGGLSVIDTMVDTANKTVILTLSRAVANGEAVTITYTDPAGDNTTGVIQSSSGADLPTFTRDVINRTGPRMDDVRVNGDKVTITYLTNSLDAFSQVAATAFEVQTGGTAPETIGIKGIQVDAAAKTITLTLARAVVKGEQVTVSYTDPTDGNDRNAVQDTIGNDAKSESLPATNDTPRASTLDSIAISDPNLKAGETAIVTLTFNTAVDGLTAANLVLPAGTAVSNVRAVNGATDSDGRLRSATWQFELTPPANTESTDNRINVNLSGVKDANGNAVTNNAPAAAYTVDTRAPTFTSATVNGDQLELVYSEALDGTNKPEIGRFIVNIDGRDQADGGVRAVAVDGRKVILTLTTPVTSGQQVKVTYTDPSFSATPSNDTGDDALAIQDAAGNDAANVLRQPVTNTTPPTFRSATVNGDKLVLRFDTQSGLDAVNPAPATAFDVTNANGTSIRVLSVRVDATAKTVTLTLERSVPRSETVFVAYRDPTPGNDTNAIQDAAGNDMADIARQQVTSETPAPTVTYKSSTVDGNQLVVYFSASYDLDLTALTGSAGFTVGGANNSPIAVSSVRVNADKSVTLTLARAVVRGEQVTVRYTDPRPSVDDPAGTVIQDRNGTDATSFEVQTVTNNTPELPSVTVRDATVNGNQLVVAFNASNDLDLTAITGNPGFTVASTTAGSAAITVSSVRVNADKTVTLTLSRAVANGETVTVSYTDAAGDGASGSVIQDSAGTDASSFQNQAVTNNTPAPASVTVRDATVNGNQLVVAFNASNDLDLTAITGNPGFAVTGANNSPITVSSVRVNPDKTVTLTLARAVTNGETVKVSYTDAAGDGASGSVIQDSVGTDASSFQNQAVTNNTPAPAPVTVKGATVNGNQLVVAFNASNDLDLTAITGNPGFTVASTTAGSAAITVSSVRVNADKTVTLTLSRAVVNGETVTVSYTDAAGDGASGSVIQDSAGTDASSFQNQAVTNNTPAPAPVTVKGATVNGNQLVVAFNASNDLDLTAITGNPGFTVASTTAGSAAITVSSVRVNADKTVTLTLSRAVVNGETVTVSYTDAAGDGASGSVIQDSVGTDASSFQNQAVTNNTPVIPPVTVRGATVNGNQLVVAFNASNDLDLTAITGNPGFSVASTTAGSAAITVSSVRVNPDKTVTLTLSRAVVNGETVTVSYTDAAGDGASGSVIQDSAGTDASSFQNQAVTNNTPAPAPVTVKGATVNGNQLVVAFNASNDLDLTAITGNPGFAVASTTAGSAAITVSSVRVNVDKTVTLTLSRAVANGETVTVSYTDAAGDGASGSVIQDSAGTDASSFQNQAVTNNTPAPAPVTFRGATVNGNQLVVAFSASNDLDLTAITGNPGFAVASTTAGSAAITVSSVRVNADKTVTLTLSRAVNNGETVTVSYTDAAGDGASGSVIQDSVGTDASSFQNQAVTNNTPAPAPVTVKGATVNGNQLVVAFNASNDLDLTAITGNPGFAVASTTAGSAAITVSSVRVNADKTVTLTLSRAVANGETVTVSYTDAAGDGASGSVIQDSVGTDASSFQNQAVTNNTPPVCTGATVSGNQLVLRFDLAGNLVTTGVPNSAFELVVGSGSQPLSVTAIGAFNATDKTLTLTLSRAVTPGETVSIRYTDPNPDSNEGSGALEDSASRDVPTFVKEVTNNTPATPPAFSRAEVNGNQLVVAFTASNDLDLAAITGNPGFAVASTTAGSAAITVSSVRVNADKTVTLTLSRAVNNGETVKVSYTDAAGDGASGSVIQDSAGTDASSFQNQTVTNNTPPVCTGATVSGNQLVLRFDLAGNLVTTGVSNSAFELVVGSGSQPLSVTAIGAFNATDKTLTLTLSRAVTPGETVSIRYTDPNPDSNEGSGALEDSASRDVPTFVKEVTNNTPATPPAFSRAEVNGNQLVVVFTASNDLDLAALTGSAGFVVTGANNSSITVSSVRVNADKTVTLTLARAVNNGETVKVSYTDAAGDGASGSVIQDSAGTDASSFQNQDVTNNTPPVCSSATVNGNQLVLHFPNAGSLSKAGVPITAFALSVDAGGQALSVTAIGDFNATSKTLTLTLNRTVANGETVRIRYTDPTPGNDSNVLQDATTDGRDVPSFDMAAINNTPATPPAFSRAEVNGNQMVVTFTATDGLDTTALPPGNAGFTVASGTTGSAAITVNSVRVNADKTVTLTLSRAVAHGETVTVSYTDPNPTVNDDSGVIQDTTPAHTDASSFQNQAVTNNTPPVCTGATVSGNQLVLRFDLVGNLVTTGVSNSAFELIVGSGSQPLSVTAIGAFNATDKTLTLTLNRAVANGETVSIRYTDPNPDSNAGSGALEDSASRDVPSFEKNVVNHTAAPPPVLTSASANGRELVLQYSAERNLDGQNKAAAADFAVTVNGVANAVTEVVVHPQNKTVTLKLTTPVPAGAVVEVTYNKQATGNNVIQDEGGTDAASFTTSPTVNTGPDETPPTIDRAEVTGNSRNQLLLRYDEANLLHANSGAGNNAFTVTVNGQTNAVTGVTVDRAAKTVTLALTSAVAAGAQVSVQYTQPATGSSIKDAYGNPAPTQTLTAVDSGSDDTPPLLITDLTDAARRPQVTGNGTQVTLTYTEANLLDEVNKPLPSAFSVTVNGDPRTVTNVTVNRTAKTVTLTLSGAAVAEGARVRLTYTDPTAGDDTAAIQDARGNDAASTTTPIEVYNGTDNTPPLLITTGADRPKVSGRELTLSYSDVNLLDTVNKPAPGAFTVTVNGRNNVVTAVNVHATNRTVTLTLTDLVPEGAVVRLSYADPTTGNDTAAIQDVVGNDAASITNLSVDSGQDSTPPMLITNGPGAPTVTGTTRTQLTLTYTEDNLMDGNATGLKDAYTVLVNGERAEIVSHAVNSTDKTVTLTLRDPVPVGAQVRLTYTDPSTGANDTSAIQDAAGNDAPSTNSPVDVASGTDSTAPVLITNGAGAPEVTGDARTQLTLTYTEANLLDDEHKPVPGAFTVTVNRANNQVTAVSVNATNRTVTLTLTDPVPRGAEMTVAYTKPATGDVLQDKAGNPAANTPATTVNSGEDTTPPQLQQIASPSLNTTPKVVDDKLTLTYTDTNLLDDRDGSKPLETAFRVMVSGTQVNVRNVAVNATAKTVTLTLDRAVARGEVVTVEYTDPTTGNDTRAIQDAKGNDAASTGPIPVDSGVDNTAPVLVTTGTHRPKISDNARNQLVLTYTDANNLHESNKAPGSAFEVIVNGVSNEVTNVSVVGLNKTVTLTLRDPVPLGAHVTVRYTKPDGTTTVIQDEAGNDALSTSSPVDVASGQDQTAPQLITTGDDAPRIDGNRLTLSYREDNLLDNRDGHKPGGTAFTVLVNGERNAVTGVEVSATNKTVTLILTRAVTGGETVTVAYTAPTDSNDPRDIQDAAGNDAASIPQTNVRNAPDSTAPVLITEGDNRPIITGAARTQLTLTYTEANTLDPENKASPGAFAVLVNGVRAEVTEVTVDAAGKTVILTLRTPVPEGAQVTVTYTKPASDTINAIQDRTGNDAASTTSPVAVRSGTDRTAPVLITAGDNAPRVRGRELTLTFAEDNLLDAANKPEINAFSVSSNGADIGVLDVSVNAQDRTVTLTLARAVSSGDKVSVRYTDRTTGNDTDAIQDATGNDVSDFTVTSVVNRTPAPATPTTPTTPTDRPDGDRDGISNEQEDAAHGLARADGTTVAGDGNGDGIKDSEQSAVSSINGMTLVAGSQNGKIKPGNQTQISNMLHTREAPADLPKGLEMPMGTLHFDATIPTAGGSESFSLYVDPARGINGYWVKDQTGVWVNLASAPYGGQMVMEGDRLRLDFQITDGGQFDADGQANGVIAIPGGAAAQMQLSIVGQSPTAEQHGFWF</sequence>
<gene>
    <name evidence="3" type="ordered locus">Veis_4997</name>
</gene>
<dbReference type="InterPro" id="IPR014755">
    <property type="entry name" value="Cu-Rt/internalin_Ig-like"/>
</dbReference>
<dbReference type="eggNOG" id="COG2911">
    <property type="taxonomic scope" value="Bacteria"/>
</dbReference>
<feature type="region of interest" description="Disordered" evidence="2">
    <location>
        <begin position="2210"/>
        <end position="2234"/>
    </location>
</feature>
<dbReference type="RefSeq" id="WP_011812661.1">
    <property type="nucleotide sequence ID" value="NC_008786.1"/>
</dbReference>